<dbReference type="EMBL" id="JAEUBG010003070">
    <property type="protein sequence ID" value="KAH3683541.1"/>
    <property type="molecule type" value="Genomic_DNA"/>
</dbReference>
<name>A0A9P8TMB5_WICPI</name>
<accession>A0A9P8TMB5</accession>
<proteinExistence type="predicted"/>
<evidence type="ECO:0000313" key="1">
    <source>
        <dbReference type="EMBL" id="KAH3683541.1"/>
    </source>
</evidence>
<gene>
    <name evidence="1" type="ORF">WICPIJ_005487</name>
</gene>
<organism evidence="1 2">
    <name type="scientific">Wickerhamomyces pijperi</name>
    <name type="common">Yeast</name>
    <name type="synonym">Pichia pijperi</name>
    <dbReference type="NCBI Taxonomy" id="599730"/>
    <lineage>
        <taxon>Eukaryota</taxon>
        <taxon>Fungi</taxon>
        <taxon>Dikarya</taxon>
        <taxon>Ascomycota</taxon>
        <taxon>Saccharomycotina</taxon>
        <taxon>Saccharomycetes</taxon>
        <taxon>Phaffomycetales</taxon>
        <taxon>Wickerhamomycetaceae</taxon>
        <taxon>Wickerhamomyces</taxon>
    </lineage>
</organism>
<keyword evidence="2" id="KW-1185">Reference proteome</keyword>
<reference evidence="1" key="2">
    <citation type="submission" date="2021-01" db="EMBL/GenBank/DDBJ databases">
        <authorList>
            <person name="Schikora-Tamarit M.A."/>
        </authorList>
    </citation>
    <scope>NUCLEOTIDE SEQUENCE</scope>
    <source>
        <strain evidence="1">CBS2887</strain>
    </source>
</reference>
<dbReference type="AlphaFoldDB" id="A0A9P8TMB5"/>
<sequence length="208" mass="23883">MERLRNENESHQRGNTVLVNQRSEKDLVFLLSLRTFSATVSSDNRKTIIASRDKACLSSFSTTFSDVLSQDIFSHFIWQGFEKFWVNISTGDINLSAVDCDVDRSSGWLSISISSRSSFLGLIGISGRDTFMFSSFSQLFHDLSFTFFKLLDFFLSCLSQSFSFFLDFDFMKFLAWFEDVVDNENQRSQWIDHLVEHGLSNIIVTVSC</sequence>
<evidence type="ECO:0000313" key="2">
    <source>
        <dbReference type="Proteomes" id="UP000774326"/>
    </source>
</evidence>
<protein>
    <submittedName>
        <fullName evidence="1">Uncharacterized protein</fullName>
    </submittedName>
</protein>
<reference evidence="1" key="1">
    <citation type="journal article" date="2021" name="Open Biol.">
        <title>Shared evolutionary footprints suggest mitochondrial oxidative damage underlies multiple complex I losses in fungi.</title>
        <authorList>
            <person name="Schikora-Tamarit M.A."/>
            <person name="Marcet-Houben M."/>
            <person name="Nosek J."/>
            <person name="Gabaldon T."/>
        </authorList>
    </citation>
    <scope>NUCLEOTIDE SEQUENCE</scope>
    <source>
        <strain evidence="1">CBS2887</strain>
    </source>
</reference>
<dbReference type="Proteomes" id="UP000774326">
    <property type="component" value="Unassembled WGS sequence"/>
</dbReference>
<comment type="caution">
    <text evidence="1">The sequence shown here is derived from an EMBL/GenBank/DDBJ whole genome shotgun (WGS) entry which is preliminary data.</text>
</comment>